<keyword evidence="2" id="KW-1185">Reference proteome</keyword>
<reference evidence="1" key="1">
    <citation type="submission" date="2023-08" db="EMBL/GenBank/DDBJ databases">
        <title>Nitrogen cycling bacteria in agricultural field soils.</title>
        <authorList>
            <person name="Jang J."/>
        </authorList>
    </citation>
    <scope>NUCLEOTIDE SEQUENCE</scope>
    <source>
        <strain evidence="1">PS3-36</strain>
    </source>
</reference>
<gene>
    <name evidence="1" type="ORF">RCG21_18020</name>
</gene>
<evidence type="ECO:0000313" key="2">
    <source>
        <dbReference type="Proteomes" id="UP001178888"/>
    </source>
</evidence>
<name>A0AA90TSS7_9BACI</name>
<keyword evidence="1" id="KW-0946">Virion</keyword>
<accession>A0AA90TSS7</accession>
<comment type="caution">
    <text evidence="1">The sequence shown here is derived from an EMBL/GenBank/DDBJ whole genome shotgun (WGS) entry which is preliminary data.</text>
</comment>
<dbReference type="EMBL" id="JAVGVR010000001">
    <property type="protein sequence ID" value="MDQ6598230.1"/>
    <property type="molecule type" value="Genomic_DNA"/>
</dbReference>
<dbReference type="InterPro" id="IPR020108">
    <property type="entry name" value="Spore_coat_CotD"/>
</dbReference>
<evidence type="ECO:0000313" key="1">
    <source>
        <dbReference type="EMBL" id="MDQ6598230.1"/>
    </source>
</evidence>
<sequence length="124" mass="13652">MNRNMGFGGFPSNAMPNQVAPVQQMPAPFCPPPPCQPIYCPPQAFPAQYDPPLVSPGQQYVKTNLFNKVVQHIHPSHTTTVNKLHVNHQHFFPHTESCVNECCETHTMCGAPVNPCCPPGPFGF</sequence>
<proteinExistence type="predicted"/>
<dbReference type="AlphaFoldDB" id="A0AA90TSS7"/>
<organism evidence="1 2">
    <name type="scientific">Bacillus salipaludis</name>
    <dbReference type="NCBI Taxonomy" id="2547811"/>
    <lineage>
        <taxon>Bacteria</taxon>
        <taxon>Bacillati</taxon>
        <taxon>Bacillota</taxon>
        <taxon>Bacilli</taxon>
        <taxon>Bacillales</taxon>
        <taxon>Bacillaceae</taxon>
        <taxon>Bacillus</taxon>
    </lineage>
</organism>
<dbReference type="RefSeq" id="WP_235824867.1">
    <property type="nucleotide sequence ID" value="NZ_JAVGVR010000001.1"/>
</dbReference>
<protein>
    <submittedName>
        <fullName evidence="1">CotD family spore coat protein</fullName>
    </submittedName>
</protein>
<dbReference type="Pfam" id="PF11122">
    <property type="entry name" value="Spore-coat_CotD"/>
    <property type="match status" value="1"/>
</dbReference>
<keyword evidence="1" id="KW-0167">Capsid protein</keyword>
<dbReference type="Proteomes" id="UP001178888">
    <property type="component" value="Unassembled WGS sequence"/>
</dbReference>